<feature type="domain" description="EF-hand" evidence="1">
    <location>
        <begin position="22"/>
        <end position="57"/>
    </location>
</feature>
<accession>A0ABR1AGL8</accession>
<protein>
    <recommendedName>
        <fullName evidence="1">EF-hand domain-containing protein</fullName>
    </recommendedName>
</protein>
<evidence type="ECO:0000259" key="1">
    <source>
        <dbReference type="PROSITE" id="PS50222"/>
    </source>
</evidence>
<keyword evidence="3" id="KW-1185">Reference proteome</keyword>
<comment type="caution">
    <text evidence="2">The sequence shown here is derived from an EMBL/GenBank/DDBJ whole genome shotgun (WGS) entry which is preliminary data.</text>
</comment>
<evidence type="ECO:0000313" key="3">
    <source>
        <dbReference type="Proteomes" id="UP001359485"/>
    </source>
</evidence>
<dbReference type="Gene3D" id="1.10.238.10">
    <property type="entry name" value="EF-hand"/>
    <property type="match status" value="2"/>
</dbReference>
<dbReference type="PANTHER" id="PTHR46763:SF1">
    <property type="entry name" value="DYNEIN REGULATORY COMPLEX PROTEIN 8"/>
    <property type="match status" value="1"/>
</dbReference>
<dbReference type="SUPFAM" id="SSF47473">
    <property type="entry name" value="EF-hand"/>
    <property type="match status" value="1"/>
</dbReference>
<dbReference type="EMBL" id="JAWJWF010000049">
    <property type="protein sequence ID" value="KAK6619091.1"/>
    <property type="molecule type" value="Genomic_DNA"/>
</dbReference>
<gene>
    <name evidence="2" type="ORF">RUM44_003473</name>
</gene>
<dbReference type="PROSITE" id="PS50222">
    <property type="entry name" value="EF_HAND_2"/>
    <property type="match status" value="2"/>
</dbReference>
<dbReference type="PANTHER" id="PTHR46763">
    <property type="entry name" value="DYNEIN REGULATORY COMPLEX PROTEIN 8"/>
    <property type="match status" value="1"/>
</dbReference>
<organism evidence="2 3">
    <name type="scientific">Polyplax serrata</name>
    <name type="common">Common mouse louse</name>
    <dbReference type="NCBI Taxonomy" id="468196"/>
    <lineage>
        <taxon>Eukaryota</taxon>
        <taxon>Metazoa</taxon>
        <taxon>Ecdysozoa</taxon>
        <taxon>Arthropoda</taxon>
        <taxon>Hexapoda</taxon>
        <taxon>Insecta</taxon>
        <taxon>Pterygota</taxon>
        <taxon>Neoptera</taxon>
        <taxon>Paraneoptera</taxon>
        <taxon>Psocodea</taxon>
        <taxon>Troctomorpha</taxon>
        <taxon>Phthiraptera</taxon>
        <taxon>Anoplura</taxon>
        <taxon>Polyplacidae</taxon>
        <taxon>Polyplax</taxon>
    </lineage>
</organism>
<sequence>MDREVSHRQVHGRPAVVDLSSDLEKRITEAFEIFDHGGNKTVDVREVGTILRSLGCCPTEAEIQEILVKVEDHETSSVHLNKFLPVVTQIITERKLQPATPEQLLKAFHTIDKEGKGYISKEYLSKLITEEVKVACYSTCVSKVLMHKQNSLQGEPFTQDELDELLSTAVDSDTGNIHYEYYLNQIMVHTSNPEYNVYALIPPPVEKKPAKLDAFVEEF</sequence>
<reference evidence="2 3" key="1">
    <citation type="submission" date="2023-09" db="EMBL/GenBank/DDBJ databases">
        <title>Genomes of two closely related lineages of the louse Polyplax serrata with different host specificities.</title>
        <authorList>
            <person name="Martinu J."/>
            <person name="Tarabai H."/>
            <person name="Stefka J."/>
            <person name="Hypsa V."/>
        </authorList>
    </citation>
    <scope>NUCLEOTIDE SEQUENCE [LARGE SCALE GENOMIC DNA]</scope>
    <source>
        <strain evidence="2">98ZLc_SE</strain>
    </source>
</reference>
<feature type="domain" description="EF-hand" evidence="1">
    <location>
        <begin position="99"/>
        <end position="134"/>
    </location>
</feature>
<dbReference type="Proteomes" id="UP001359485">
    <property type="component" value="Unassembled WGS sequence"/>
</dbReference>
<dbReference type="SMART" id="SM00054">
    <property type="entry name" value="EFh"/>
    <property type="match status" value="2"/>
</dbReference>
<evidence type="ECO:0000313" key="2">
    <source>
        <dbReference type="EMBL" id="KAK6619091.1"/>
    </source>
</evidence>
<proteinExistence type="predicted"/>
<dbReference type="InterPro" id="IPR002048">
    <property type="entry name" value="EF_hand_dom"/>
</dbReference>
<name>A0ABR1AGL8_POLSC</name>
<dbReference type="InterPro" id="IPR011992">
    <property type="entry name" value="EF-hand-dom_pair"/>
</dbReference>